<protein>
    <submittedName>
        <fullName evidence="6">Molybdenum ABC transporter molybdenum-binding protein</fullName>
    </submittedName>
</protein>
<dbReference type="PIRSF" id="PIRSF004846">
    <property type="entry name" value="ModA"/>
    <property type="match status" value="1"/>
</dbReference>
<organism evidence="6 7">
    <name type="scientific">Symbiobacterium thermophilum (strain DSM 24528 / JCM 14929 / IAM 14863 / T)</name>
    <dbReference type="NCBI Taxonomy" id="292459"/>
    <lineage>
        <taxon>Bacteria</taxon>
        <taxon>Bacillati</taxon>
        <taxon>Bacillota</taxon>
        <taxon>Clostridia</taxon>
        <taxon>Eubacteriales</taxon>
        <taxon>Symbiobacteriaceae</taxon>
        <taxon>Symbiobacterium</taxon>
    </lineage>
</organism>
<reference evidence="6 7" key="1">
    <citation type="journal article" date="2004" name="Nucleic Acids Res.">
        <title>Genome sequence of Symbiobacterium thermophilum, an uncultivable bacterium that depends on microbial commensalism.</title>
        <authorList>
            <person name="Ueda K."/>
            <person name="Yamashita A."/>
            <person name="Ishikawa J."/>
            <person name="Shimada M."/>
            <person name="Watsuji T."/>
            <person name="Morimura K."/>
            <person name="Ikeda H."/>
            <person name="Hattori M."/>
            <person name="Beppu T."/>
        </authorList>
    </citation>
    <scope>NUCLEOTIDE SEQUENCE [LARGE SCALE GENOMIC DNA]</scope>
    <source>
        <strain evidence="7">T / IAM 14863</strain>
    </source>
</reference>
<sequence>MLILVTGCAPRGPGGGGAPGNGAGDAARPLTVAAASDLHFAFSEIGKLFTEETGVEVTFTFGASGSLARQIENGAPVDLFAAADTAYVDHLIEAGAILPDSRRVYALGHLVLAAGAAAPVDDLEDLLDPAIRHLAVANPDHAPYGRAAREALESAGLWEALQPKLVLAENVRQALQYVETGNADAGLVPRSLADVPDITFVAVDPSLYAPLEQTLGIVAGSPREAEARRFAELVTGPEGRAVLERYGFGLPAE</sequence>
<feature type="binding site" evidence="5">
    <location>
        <position position="64"/>
    </location>
    <ligand>
        <name>molybdate</name>
        <dbReference type="ChEBI" id="CHEBI:36264"/>
    </ligand>
</feature>
<dbReference type="KEGG" id="sth:STH996"/>
<dbReference type="Pfam" id="PF13531">
    <property type="entry name" value="SBP_bac_11"/>
    <property type="match status" value="1"/>
</dbReference>
<dbReference type="HOGENOM" id="CLU_065520_1_0_9"/>
<evidence type="ECO:0000313" key="7">
    <source>
        <dbReference type="Proteomes" id="UP000000417"/>
    </source>
</evidence>
<dbReference type="PANTHER" id="PTHR30632">
    <property type="entry name" value="MOLYBDATE-BINDING PERIPLASMIC PROTEIN"/>
    <property type="match status" value="1"/>
</dbReference>
<keyword evidence="3 5" id="KW-0479">Metal-binding</keyword>
<keyword evidence="4" id="KW-0732">Signal</keyword>
<dbReference type="STRING" id="292459.STH996"/>
<evidence type="ECO:0000256" key="5">
    <source>
        <dbReference type="PIRSR" id="PIRSR004846-1"/>
    </source>
</evidence>
<dbReference type="Proteomes" id="UP000000417">
    <property type="component" value="Chromosome"/>
</dbReference>
<dbReference type="SUPFAM" id="SSF53850">
    <property type="entry name" value="Periplasmic binding protein-like II"/>
    <property type="match status" value="1"/>
</dbReference>
<evidence type="ECO:0000313" key="6">
    <source>
        <dbReference type="EMBL" id="BAD39981.1"/>
    </source>
</evidence>
<name>Q67QR2_SYMTH</name>
<dbReference type="eggNOG" id="COG0725">
    <property type="taxonomic scope" value="Bacteria"/>
</dbReference>
<evidence type="ECO:0000256" key="3">
    <source>
        <dbReference type="ARBA" id="ARBA00022723"/>
    </source>
</evidence>
<evidence type="ECO:0000256" key="1">
    <source>
        <dbReference type="ARBA" id="ARBA00009175"/>
    </source>
</evidence>
<dbReference type="GO" id="GO:0046872">
    <property type="term" value="F:metal ion binding"/>
    <property type="evidence" value="ECO:0007669"/>
    <property type="project" value="UniProtKB-KW"/>
</dbReference>
<dbReference type="GO" id="GO:1901359">
    <property type="term" value="F:tungstate binding"/>
    <property type="evidence" value="ECO:0007669"/>
    <property type="project" value="UniProtKB-ARBA"/>
</dbReference>
<evidence type="ECO:0000256" key="2">
    <source>
        <dbReference type="ARBA" id="ARBA00022505"/>
    </source>
</evidence>
<dbReference type="Gene3D" id="3.40.190.10">
    <property type="entry name" value="Periplasmic binding protein-like II"/>
    <property type="match status" value="2"/>
</dbReference>
<accession>Q67QR2</accession>
<dbReference type="NCBIfam" id="TIGR01256">
    <property type="entry name" value="modA"/>
    <property type="match status" value="1"/>
</dbReference>
<dbReference type="InterPro" id="IPR050682">
    <property type="entry name" value="ModA/WtpA"/>
</dbReference>
<keyword evidence="2 5" id="KW-0500">Molybdenum</keyword>
<feature type="binding site" evidence="5">
    <location>
        <position position="171"/>
    </location>
    <ligand>
        <name>molybdate</name>
        <dbReference type="ChEBI" id="CHEBI:36264"/>
    </ligand>
</feature>
<dbReference type="GO" id="GO:0030973">
    <property type="term" value="F:molybdate ion binding"/>
    <property type="evidence" value="ECO:0007669"/>
    <property type="project" value="InterPro"/>
</dbReference>
<dbReference type="CDD" id="cd13539">
    <property type="entry name" value="PBP2_AvModA"/>
    <property type="match status" value="1"/>
</dbReference>
<dbReference type="EMBL" id="AP006840">
    <property type="protein sequence ID" value="BAD39981.1"/>
    <property type="molecule type" value="Genomic_DNA"/>
</dbReference>
<dbReference type="InterPro" id="IPR005950">
    <property type="entry name" value="ModA"/>
</dbReference>
<dbReference type="GO" id="GO:0015689">
    <property type="term" value="P:molybdate ion transport"/>
    <property type="evidence" value="ECO:0007669"/>
    <property type="project" value="InterPro"/>
</dbReference>
<dbReference type="FunFam" id="3.40.190.10:FF:000035">
    <property type="entry name" value="Molybdate ABC transporter substrate-binding protein"/>
    <property type="match status" value="1"/>
</dbReference>
<dbReference type="AlphaFoldDB" id="Q67QR2"/>
<evidence type="ECO:0000256" key="4">
    <source>
        <dbReference type="ARBA" id="ARBA00022729"/>
    </source>
</evidence>
<proteinExistence type="inferred from homology"/>
<dbReference type="PANTHER" id="PTHR30632:SF14">
    <property type="entry name" value="TUNGSTATE_MOLYBDATE_CHROMATE-BINDING PROTEIN MODA"/>
    <property type="match status" value="1"/>
</dbReference>
<keyword evidence="7" id="KW-1185">Reference proteome</keyword>
<gene>
    <name evidence="6" type="ordered locus">STH996</name>
</gene>
<dbReference type="InterPro" id="IPR044084">
    <property type="entry name" value="AvModA-like_subst-bd"/>
</dbReference>
<comment type="similarity">
    <text evidence="1">Belongs to the bacterial solute-binding protein ModA family.</text>
</comment>